<dbReference type="Gene3D" id="3.40.30.10">
    <property type="entry name" value="Glutaredoxin"/>
    <property type="match status" value="1"/>
</dbReference>
<dbReference type="InterPro" id="IPR024705">
    <property type="entry name" value="Ssp411"/>
</dbReference>
<dbReference type="Gene3D" id="1.50.10.20">
    <property type="match status" value="2"/>
</dbReference>
<dbReference type="Proteomes" id="UP001596620">
    <property type="component" value="Unassembled WGS sequence"/>
</dbReference>
<dbReference type="PIRSF" id="PIRSF006402">
    <property type="entry name" value="UCP006402_thioredoxin"/>
    <property type="match status" value="1"/>
</dbReference>
<dbReference type="EMBL" id="JBHTGR010000055">
    <property type="protein sequence ID" value="MFC7747737.1"/>
    <property type="molecule type" value="Genomic_DNA"/>
</dbReference>
<dbReference type="Pfam" id="PF03190">
    <property type="entry name" value="Thioredox_DsbH"/>
    <property type="match status" value="1"/>
</dbReference>
<reference evidence="3" key="1">
    <citation type="journal article" date="2019" name="Int. J. Syst. Evol. Microbiol.">
        <title>The Global Catalogue of Microorganisms (GCM) 10K type strain sequencing project: providing services to taxonomists for standard genome sequencing and annotation.</title>
        <authorList>
            <consortium name="The Broad Institute Genomics Platform"/>
            <consortium name="The Broad Institute Genome Sequencing Center for Infectious Disease"/>
            <person name="Wu L."/>
            <person name="Ma J."/>
        </authorList>
    </citation>
    <scope>NUCLEOTIDE SEQUENCE [LARGE SCALE GENOMIC DNA]</scope>
    <source>
        <strain evidence="3">JCM 30234</strain>
    </source>
</reference>
<sequence>MTQQNKANNLISEKSPYLQQHAYNPVNWYPWGDQAFNKAKQEDKPIFLSIGYSTCHWCHVFARESFEDEVIAAYLNEHFVSIKVDREERPDIDAIYMKVCQMMTGQGGWPLSIFMTPEQVPFYAGTYFPRDSKYGLPGFSDVITQLNHVYQEDPEQIANVTKSVTDALPKTISAKSENRLTQETADKAYKALKKQFDLTNGGFGDSPKFPTPHTIMFLLRYYYFKGETEALEMAEKTLQQMAAGGIYDHIGFGFARYSTDESWLVPHFEKMLYDNALLLMAYTECYQVTANPLYKTISEQIITFVMREMHNGEGGFYSAIDADSEGIEGQYYVWDYNEILEVLGKERGVMFADAYGITREGNFAGSNIPNLLHTDLDQMAASRNMTTAALKQELDAAREQLLTKRHERVYPHIDDKVLTSWNAMMTAALAKAGKVFQEQHYTNAAEETAAFIEQNLVENNRVMARYRDGDVKYAGYLDDYAFLIRAYAELYEATFSQHYLQMACRLTDNMIDLFWDTDEGGFFLTGHDSERLLSREKHIYDDALPSGNGVAAMMLATMGFLTGNTAYLDKLDSMYYTFYDALKRVPDGGIHFVQSLLLLDNPTKEAVVLGDIQDAFIANLQQTFLPDVTLLASADPQQLAQAAPFVADYQQIEQQLTVYVCENFACHEPTTDPEKAWQSIYKRSWDRI</sequence>
<dbReference type="SUPFAM" id="SSF48208">
    <property type="entry name" value="Six-hairpin glycosidases"/>
    <property type="match status" value="1"/>
</dbReference>
<evidence type="ECO:0000313" key="3">
    <source>
        <dbReference type="Proteomes" id="UP001596620"/>
    </source>
</evidence>
<dbReference type="InterPro" id="IPR036249">
    <property type="entry name" value="Thioredoxin-like_sf"/>
</dbReference>
<dbReference type="InterPro" id="IPR004879">
    <property type="entry name" value="Ssp411-like_TRX"/>
</dbReference>
<keyword evidence="3" id="KW-1185">Reference proteome</keyword>
<evidence type="ECO:0000313" key="2">
    <source>
        <dbReference type="EMBL" id="MFC7747737.1"/>
    </source>
</evidence>
<evidence type="ECO:0000259" key="1">
    <source>
        <dbReference type="Pfam" id="PF03190"/>
    </source>
</evidence>
<dbReference type="PANTHER" id="PTHR42899">
    <property type="entry name" value="SPERMATOGENESIS-ASSOCIATED PROTEIN 20"/>
    <property type="match status" value="1"/>
</dbReference>
<gene>
    <name evidence="2" type="ORF">ACFQU8_11125</name>
</gene>
<comment type="caution">
    <text evidence="2">The sequence shown here is derived from an EMBL/GenBank/DDBJ whole genome shotgun (WGS) entry which is preliminary data.</text>
</comment>
<organism evidence="2 3">
    <name type="scientific">Lentibacillus kimchii</name>
    <dbReference type="NCBI Taxonomy" id="1542911"/>
    <lineage>
        <taxon>Bacteria</taxon>
        <taxon>Bacillati</taxon>
        <taxon>Bacillota</taxon>
        <taxon>Bacilli</taxon>
        <taxon>Bacillales</taxon>
        <taxon>Bacillaceae</taxon>
        <taxon>Lentibacillus</taxon>
    </lineage>
</organism>
<dbReference type="PANTHER" id="PTHR42899:SF1">
    <property type="entry name" value="SPERMATOGENESIS-ASSOCIATED PROTEIN 20"/>
    <property type="match status" value="1"/>
</dbReference>
<accession>A0ABW2UZF2</accession>
<proteinExistence type="predicted"/>
<dbReference type="CDD" id="cd02955">
    <property type="entry name" value="SSP411"/>
    <property type="match status" value="1"/>
</dbReference>
<feature type="domain" description="Spermatogenesis-associated protein 20-like TRX" evidence="1">
    <location>
        <begin position="8"/>
        <end position="168"/>
    </location>
</feature>
<name>A0ABW2UZF2_9BACI</name>
<dbReference type="SUPFAM" id="SSF52833">
    <property type="entry name" value="Thioredoxin-like"/>
    <property type="match status" value="1"/>
</dbReference>
<protein>
    <submittedName>
        <fullName evidence="2">Thioredoxin domain-containing protein</fullName>
    </submittedName>
</protein>
<dbReference type="InterPro" id="IPR008928">
    <property type="entry name" value="6-hairpin_glycosidase_sf"/>
</dbReference>
<dbReference type="RefSeq" id="WP_382359970.1">
    <property type="nucleotide sequence ID" value="NZ_JBHTGR010000055.1"/>
</dbReference>